<dbReference type="EMBL" id="JADEYP010000005">
    <property type="protein sequence ID" value="MCA5004430.1"/>
    <property type="molecule type" value="Genomic_DNA"/>
</dbReference>
<proteinExistence type="predicted"/>
<evidence type="ECO:0000313" key="2">
    <source>
        <dbReference type="Proteomes" id="UP001165302"/>
    </source>
</evidence>
<comment type="caution">
    <text evidence="1">The sequence shown here is derived from an EMBL/GenBank/DDBJ whole genome shotgun (WGS) entry which is preliminary data.</text>
</comment>
<accession>A0ABS7Z2R9</accession>
<gene>
    <name evidence="1" type="ORF">IPZ78_04555</name>
</gene>
<reference evidence="1" key="1">
    <citation type="submission" date="2020-10" db="EMBL/GenBank/DDBJ databases">
        <authorList>
            <person name="Lu T."/>
            <person name="Wang Q."/>
            <person name="Han X."/>
        </authorList>
    </citation>
    <scope>NUCLEOTIDE SEQUENCE</scope>
    <source>
        <strain evidence="1">WQ 366</strain>
    </source>
</reference>
<name>A0ABS7Z2R9_9SPHI</name>
<organism evidence="1 2">
    <name type="scientific">Sphingobacterium bovistauri</name>
    <dbReference type="NCBI Taxonomy" id="2781959"/>
    <lineage>
        <taxon>Bacteria</taxon>
        <taxon>Pseudomonadati</taxon>
        <taxon>Bacteroidota</taxon>
        <taxon>Sphingobacteriia</taxon>
        <taxon>Sphingobacteriales</taxon>
        <taxon>Sphingobacteriaceae</taxon>
        <taxon>Sphingobacterium</taxon>
    </lineage>
</organism>
<dbReference type="RefSeq" id="WP_225551768.1">
    <property type="nucleotide sequence ID" value="NZ_JADEYP010000005.1"/>
</dbReference>
<keyword evidence="2" id="KW-1185">Reference proteome</keyword>
<sequence length="630" mass="69544">METSTTNNHLSTNKFPKIDNPAGFTIDTYTIQTLTEATKNLTNGVKSLKNISPLAASTPMTTGRTYRILIYKNNSPELWQTIHATVGQPVNIDVSKGDTYKWFAYSYNNTETLPIPSDTQNPTVPAPVDKDLLYASDQLVIPMTPPGQNNIYNINITFNHKMAQIKVKIDGTLLAKYATINGLKATFSQNNYIKSGTFDIKNNSMGNYTTVPTTEILNTASNPTNIWEATYYTADASSLTSYNVKITHLPVTFKAVAPSIADVNLATFTNSITPLANIERTFTFTNPQSGQILLAEFVLSYTFPSRRILHVSCDCIYGYSMERGGGWAVINDTRNFGNLPESLVRMQPYATGQGVWKGGNATNAGTANAANSNYLTTRASVVNQQEIIDRLQSTNINIQPDIVVFGHDMYYMLTALNNALVEYVNKGGVFIMMNELNAIYPKEFLYKLFGVSESSITMTSLGGPGAMYKILNVDDPVTNGPFGDVRGKHWGEDASVTVGVNGLPANDIIVYSYGLPVNHNVTGYTAWATIPSMFRHKTKNFFYLGDGGLTSFLDNTNTSYTTVPFKYDPATRRPLPKPYGYAWINTPDGVDYPLGSQSAYNGHIAGNIMLWSAELAEFKGIKPWRYDRTK</sequence>
<protein>
    <submittedName>
        <fullName evidence="1">Fimbrillin family protein</fullName>
    </submittedName>
</protein>
<evidence type="ECO:0000313" key="1">
    <source>
        <dbReference type="EMBL" id="MCA5004430.1"/>
    </source>
</evidence>
<dbReference type="Proteomes" id="UP001165302">
    <property type="component" value="Unassembled WGS sequence"/>
</dbReference>